<evidence type="ECO:0000256" key="2">
    <source>
        <dbReference type="ARBA" id="ARBA00022692"/>
    </source>
</evidence>
<name>A0A2P8HSV6_CHINA</name>
<evidence type="ECO:0000256" key="4">
    <source>
        <dbReference type="ARBA" id="ARBA00023136"/>
    </source>
</evidence>
<comment type="caution">
    <text evidence="8">The sequence shown here is derived from an EMBL/GenBank/DDBJ whole genome shotgun (WGS) entry which is preliminary data.</text>
</comment>
<dbReference type="Pfam" id="PF04357">
    <property type="entry name" value="TamB"/>
    <property type="match status" value="1"/>
</dbReference>
<organism evidence="8 9">
    <name type="scientific">Chitinophaga niastensis</name>
    <dbReference type="NCBI Taxonomy" id="536980"/>
    <lineage>
        <taxon>Bacteria</taxon>
        <taxon>Pseudomonadati</taxon>
        <taxon>Bacteroidota</taxon>
        <taxon>Chitinophagia</taxon>
        <taxon>Chitinophagales</taxon>
        <taxon>Chitinophagaceae</taxon>
        <taxon>Chitinophaga</taxon>
    </lineage>
</organism>
<accession>A0A2P8HSV6</accession>
<protein>
    <submittedName>
        <fullName evidence="8">Uncharacterized protein DUF490</fullName>
    </submittedName>
</protein>
<dbReference type="EMBL" id="PYAW01000001">
    <property type="protein sequence ID" value="PSL49311.1"/>
    <property type="molecule type" value="Genomic_DNA"/>
</dbReference>
<evidence type="ECO:0000256" key="1">
    <source>
        <dbReference type="ARBA" id="ARBA00004167"/>
    </source>
</evidence>
<comment type="subcellular location">
    <subcellularLocation>
        <location evidence="1">Membrane</location>
        <topology evidence="1">Single-pass membrane protein</topology>
    </subcellularLocation>
</comment>
<evidence type="ECO:0000256" key="3">
    <source>
        <dbReference type="ARBA" id="ARBA00022989"/>
    </source>
</evidence>
<keyword evidence="4 6" id="KW-0472">Membrane</keyword>
<proteinExistence type="predicted"/>
<feature type="transmembrane region" description="Helical" evidence="6">
    <location>
        <begin position="18"/>
        <end position="39"/>
    </location>
</feature>
<sequence length="1696" mass="187519">MTEPAETGEKHGRPWWRWLIWIIVAVLLLPVMAVLLLQLNGVQNYLREQGELYLQQKLHTKVKIGYLRARGWQYLELRNVYVADTSNQALLYTGALKVHYNLLSFFNNELRIDKLEWDTLIVNVYRHEGDSAFNYQFIADAFSSKKTTPDTIAPATGTTLQYRIKDILLHKTKVSYIDVPGGMSAVVTWDNLHVNPDDLLIDDGIYAFRGIQLDGLKGFFRQKYIAPATTGAAPPPPPVDTNSTTFHLLLKKLQIKNSSFLYSNDGIGISTAWQIGDLLLRNSNIDQDSTRIQIGDLTISNSNGMLAMLPGKDSTPAPLDTTPNTWQLFATQVNLDRLAVRYDNGGPAPKAAGPDPDYNHLLITHLSSKIKNIKYKPDSIIVEMQSLTAQDWSGFAIRKANMDVLFTPHTLALKNFLLQTNKSILRKQITITAPSWSGVSDKLDQLGLDANLDSVHIALGEWLPFVPAARKNKYFAPLWKKELTLAAILKGSLGELNIKELYINDHEGNLIKTTNGQITHVTDVDHLNADLPNLFIESGNKPIRSWLSPGSLPDTPRIPPHMIITGMFKGGIKNMLTQLQLKSDYANATINTQLTNITDSIHSSYTVSIPYFRANPGIMLYDTTYGWMSGQLSATGQGYTLKQMIARATLQLNEATYNAYTYQDVNVKAVINKGLFEAQGESADSSIITTFDLSGQLVDTTIQALKVNMAFTKADLYATHWYTKPLTLKGNLAADFNSIEPQRIEGTAFLTDWQIATKGDIFPLDSISLLAQYNDQQYLTLKSPFGLITANGHIDYTKVGTAFSQIITKPLMPADSGRIVKIPGGQQLQWYGSLVWPHSLKPLLPTLQMDQPLIINGRLNSDSSLLIVNAAVPKLNYDSLQIDSVQLSAHIMDTSMQVYVSLARMQHPSFPLYHTFLTAHANTGAVNFNLQLDDVKRQPKYKMGGIVTFLADNVMQLSLKPGLLLNKQEWTVAENNILRIKNGAPDTANIKLSQGNQSIQVSTKADTGAVPALQANIANFQLSTITGLLATDTLLASGTLNAEATVYNWNKSPLIHAKLNVDSLTVKNARFGTLEANVENNGPDQYKLTAALTGNDNDIKVDGTYDSTINAHVNINNLNMAIMEPFTMGSVSRMSGNADGKFDISSTTAAPHVQGNLHFNNAAGMVNFIGSTFHLQDENILIDDKGMLFNNLVIADSLNNELVVNGRINTTNFTKYSFSLDVSADNFMALGKQQNQDQWIYGPAFIDSKVKIRGSLDLPKIDATVKLRDKSSVTVMLPEDAPGLADREGVVEFVDKSKPVDSALLAKRDSLKYQNPRLKGMIFSGNLDITPASVIKIIIDKQNGDYVQAKGTASINATLDPSSTLSLTGRYEISEGKYEMSLNQLIKRSFDIEKGSFISFNGDATNADMDITAKYTVNAPAYDLVQDQLGSMSAEDRNKYKQRLPFEVYLMIKGSLSKPDISFRLDMAEKDRNAFNGAPYNRLKQINQVPSELNKQVMGLLILNTFIPDDPMSTLDAGSGGGVGQAAKNSVSKILSQQLNNLAGNLIKGVDLNFDLQNQQDYSTGSAQETTNLNIGASKSLFSDRLTVSVGSNIMLQGNQQNASSLVGDISIEYKLSRDGRYRIRVYQRNDNQTVIEGQVVETGVAFMLIMDYDEFREILQRTKKDKSSQKLRDKKNAKQDKKDDKNTTTPDAKSK</sequence>
<dbReference type="InterPro" id="IPR007452">
    <property type="entry name" value="TamB_C"/>
</dbReference>
<dbReference type="OrthoDB" id="9811276at2"/>
<evidence type="ECO:0000313" key="9">
    <source>
        <dbReference type="Proteomes" id="UP000240971"/>
    </source>
</evidence>
<feature type="domain" description="Translocation and assembly module TamB C-terminal" evidence="7">
    <location>
        <begin position="1195"/>
        <end position="1633"/>
    </location>
</feature>
<dbReference type="Proteomes" id="UP000240971">
    <property type="component" value="Unassembled WGS sequence"/>
</dbReference>
<keyword evidence="3 6" id="KW-1133">Transmembrane helix</keyword>
<keyword evidence="2 6" id="KW-0812">Transmembrane</keyword>
<gene>
    <name evidence="8" type="ORF">CLV51_101642</name>
</gene>
<reference evidence="8 9" key="1">
    <citation type="submission" date="2018-03" db="EMBL/GenBank/DDBJ databases">
        <title>Genomic Encyclopedia of Archaeal and Bacterial Type Strains, Phase II (KMG-II): from individual species to whole genera.</title>
        <authorList>
            <person name="Goeker M."/>
        </authorList>
    </citation>
    <scope>NUCLEOTIDE SEQUENCE [LARGE SCALE GENOMIC DNA]</scope>
    <source>
        <strain evidence="8 9">DSM 24859</strain>
    </source>
</reference>
<evidence type="ECO:0000313" key="8">
    <source>
        <dbReference type="EMBL" id="PSL49311.1"/>
    </source>
</evidence>
<evidence type="ECO:0000259" key="7">
    <source>
        <dbReference type="Pfam" id="PF04357"/>
    </source>
</evidence>
<evidence type="ECO:0000256" key="5">
    <source>
        <dbReference type="SAM" id="MobiDB-lite"/>
    </source>
</evidence>
<keyword evidence="9" id="KW-1185">Reference proteome</keyword>
<dbReference type="GO" id="GO:0009306">
    <property type="term" value="P:protein secretion"/>
    <property type="evidence" value="ECO:0007669"/>
    <property type="project" value="InterPro"/>
</dbReference>
<evidence type="ECO:0000256" key="6">
    <source>
        <dbReference type="SAM" id="Phobius"/>
    </source>
</evidence>
<feature type="region of interest" description="Disordered" evidence="5">
    <location>
        <begin position="1662"/>
        <end position="1696"/>
    </location>
</feature>
<dbReference type="GO" id="GO:0005886">
    <property type="term" value="C:plasma membrane"/>
    <property type="evidence" value="ECO:0007669"/>
    <property type="project" value="InterPro"/>
</dbReference>
<dbReference type="RefSeq" id="WP_106526555.1">
    <property type="nucleotide sequence ID" value="NZ_PYAW01000001.1"/>
</dbReference>